<feature type="chain" id="PRO_5045760997" evidence="2">
    <location>
        <begin position="19"/>
        <end position="280"/>
    </location>
</feature>
<evidence type="ECO:0000313" key="4">
    <source>
        <dbReference type="EMBL" id="MDC0747002.1"/>
    </source>
</evidence>
<dbReference type="PANTHER" id="PTHR31836:SF21">
    <property type="entry name" value="EXPANSIN-LIKE PROTEIN 7"/>
    <property type="match status" value="1"/>
</dbReference>
<gene>
    <name evidence="4" type="ORF">POL67_37080</name>
</gene>
<dbReference type="InterPro" id="IPR049818">
    <property type="entry name" value="Expansin_EXLX1-like"/>
</dbReference>
<dbReference type="Proteomes" id="UP001221411">
    <property type="component" value="Unassembled WGS sequence"/>
</dbReference>
<dbReference type="InterPro" id="IPR036908">
    <property type="entry name" value="RlpA-like_sf"/>
</dbReference>
<dbReference type="InterPro" id="IPR007112">
    <property type="entry name" value="Expansin/allergen_DPBB_dom"/>
</dbReference>
<reference evidence="4 5" key="1">
    <citation type="submission" date="2022-11" db="EMBL/GenBank/DDBJ databases">
        <title>Minimal conservation of predation-associated metabolite biosynthetic gene clusters underscores biosynthetic potential of Myxococcota including descriptions for ten novel species: Archangium lansinium sp. nov., Myxococcus landrumus sp. nov., Nannocystis bai.</title>
        <authorList>
            <person name="Ahearne A."/>
            <person name="Stevens C."/>
            <person name="Dowd S."/>
        </authorList>
    </citation>
    <scope>NUCLEOTIDE SEQUENCE [LARGE SCALE GENOMIC DNA]</scope>
    <source>
        <strain evidence="4 5">RJM3</strain>
    </source>
</reference>
<organism evidence="4 5">
    <name type="scientific">Polyangium mundeleinium</name>
    <dbReference type="NCBI Taxonomy" id="2995306"/>
    <lineage>
        <taxon>Bacteria</taxon>
        <taxon>Pseudomonadati</taxon>
        <taxon>Myxococcota</taxon>
        <taxon>Polyangia</taxon>
        <taxon>Polyangiales</taxon>
        <taxon>Polyangiaceae</taxon>
        <taxon>Polyangium</taxon>
    </lineage>
</organism>
<accession>A0ABT5EYT4</accession>
<dbReference type="PROSITE" id="PS51257">
    <property type="entry name" value="PROKAR_LIPOPROTEIN"/>
    <property type="match status" value="1"/>
</dbReference>
<dbReference type="NCBIfam" id="NF041144">
    <property type="entry name" value="expansin_EXLX1"/>
    <property type="match status" value="1"/>
</dbReference>
<evidence type="ECO:0000256" key="1">
    <source>
        <dbReference type="ARBA" id="ARBA00022729"/>
    </source>
</evidence>
<dbReference type="EMBL" id="JAQNDO010000001">
    <property type="protein sequence ID" value="MDC0747002.1"/>
    <property type="molecule type" value="Genomic_DNA"/>
</dbReference>
<dbReference type="SUPFAM" id="SSF50685">
    <property type="entry name" value="Barwin-like endoglucanases"/>
    <property type="match status" value="1"/>
</dbReference>
<dbReference type="CDD" id="cd22272">
    <property type="entry name" value="DPBB_EXLX1-like"/>
    <property type="match status" value="1"/>
</dbReference>
<dbReference type="Gene3D" id="2.60.40.760">
    <property type="entry name" value="Expansin, cellulose-binding-like domain"/>
    <property type="match status" value="1"/>
</dbReference>
<dbReference type="RefSeq" id="WP_271925369.1">
    <property type="nucleotide sequence ID" value="NZ_JAQNDO010000001.1"/>
</dbReference>
<proteinExistence type="predicted"/>
<dbReference type="PANTHER" id="PTHR31836">
    <property type="match status" value="1"/>
</dbReference>
<dbReference type="Pfam" id="PF03330">
    <property type="entry name" value="DPBB_1"/>
    <property type="match status" value="1"/>
</dbReference>
<feature type="signal peptide" evidence="2">
    <location>
        <begin position="1"/>
        <end position="18"/>
    </location>
</feature>
<evidence type="ECO:0000256" key="2">
    <source>
        <dbReference type="SAM" id="SignalP"/>
    </source>
</evidence>
<dbReference type="Gene3D" id="2.40.40.10">
    <property type="entry name" value="RlpA-like domain"/>
    <property type="match status" value="1"/>
</dbReference>
<dbReference type="PROSITE" id="PS50842">
    <property type="entry name" value="EXPANSIN_EG45"/>
    <property type="match status" value="1"/>
</dbReference>
<comment type="caution">
    <text evidence="4">The sequence shown here is derived from an EMBL/GenBank/DDBJ whole genome shotgun (WGS) entry which is preliminary data.</text>
</comment>
<dbReference type="SUPFAM" id="SSF49590">
    <property type="entry name" value="PHL pollen allergen"/>
    <property type="match status" value="1"/>
</dbReference>
<dbReference type="InterPro" id="IPR051477">
    <property type="entry name" value="Expansin_CellWall"/>
</dbReference>
<feature type="domain" description="Expansin-like EG45" evidence="3">
    <location>
        <begin position="38"/>
        <end position="185"/>
    </location>
</feature>
<name>A0ABT5EYT4_9BACT</name>
<sequence>MSYRTIGTLRFSYGVCLAAALALLVGCGGSGGGGDGDGGSGGNGNGGNGNGGSGAGAGGSGNGGAGAGSTGSGFGACDNAPTFEGEGTYYAATGSGACSFDVSSDSPLLVGAMNAEDYANSGVCGACAHLTGPNGEVTVRIVDLCPECVHGDIDLSPDAFALLAPLEKGRIPISWQFVPCDGAGPIRYHFKEGSNQWWTAVQIRNHRNAIAKFEWKSDDGAWHEVQRLDYNYFVEDNGMGPGPYTIRVTDVYGSVLEDSGIPFLEAGDSPGQGQFPACGM</sequence>
<evidence type="ECO:0000313" key="5">
    <source>
        <dbReference type="Proteomes" id="UP001221411"/>
    </source>
</evidence>
<evidence type="ECO:0000259" key="3">
    <source>
        <dbReference type="PROSITE" id="PS50842"/>
    </source>
</evidence>
<dbReference type="InterPro" id="IPR036749">
    <property type="entry name" value="Expansin_CBD_sf"/>
</dbReference>
<keyword evidence="1 2" id="KW-0732">Signal</keyword>
<keyword evidence="5" id="KW-1185">Reference proteome</keyword>
<protein>
    <submittedName>
        <fullName evidence="4">Expansin EXLX1 family cellulose-binding protein</fullName>
    </submittedName>
</protein>
<dbReference type="InterPro" id="IPR009009">
    <property type="entry name" value="RlpA-like_DPBB"/>
</dbReference>